<dbReference type="SUPFAM" id="SSF51989">
    <property type="entry name" value="Glycosyl hydrolases family 6, cellulases"/>
    <property type="match status" value="1"/>
</dbReference>
<dbReference type="GO" id="GO:0004553">
    <property type="term" value="F:hydrolase activity, hydrolyzing O-glycosyl compounds"/>
    <property type="evidence" value="ECO:0007669"/>
    <property type="project" value="InterPro"/>
</dbReference>
<keyword evidence="5 11" id="KW-0119">Carbohydrate metabolism</keyword>
<dbReference type="InterPro" id="IPR001524">
    <property type="entry name" value="Glyco_hydro_6_CS"/>
</dbReference>
<sequence>MRPNGRLAALVLGAALLAGCSTTVEPPPVPAAQVTSAGFYVDPQTKAAAQVAQYEAEGRTEEADLVRRISGQPIPLWATGDLEQVRVEVADYVRRASAAGGRPLLVAYNIPHRDCGSFSGGGAGDGESYLDWVSLLADALRDSGAVVVLEPDAVPHELSGCVEGALRDERYELLGTAIDTLKDAGATVYLDAGNSGFISDVDALSDALRRSGVERADGFSLNVANFRTTQDNVEFGTAISERLGGARFVIDTSRNGAGPPPQEDIDGAPSFCNPPGRALGAPPTLDTGYPLVDALLWVKRPGESDGACRPGEPEAGQWYADYALGLAERAS</sequence>
<keyword evidence="3 11" id="KW-0136">Cellulose degradation</keyword>
<evidence type="ECO:0000256" key="9">
    <source>
        <dbReference type="PIRSR" id="PIRSR001100-2"/>
    </source>
</evidence>
<keyword evidence="2 11" id="KW-0378">Hydrolase</keyword>
<dbReference type="Gene3D" id="3.20.20.40">
    <property type="entry name" value="1, 4-beta cellobiohydrolase"/>
    <property type="match status" value="1"/>
</dbReference>
<dbReference type="PANTHER" id="PTHR34876:SF4">
    <property type="entry name" value="1,4-BETA-D-GLUCAN CELLOBIOHYDROLASE C-RELATED"/>
    <property type="match status" value="1"/>
</dbReference>
<evidence type="ECO:0000256" key="2">
    <source>
        <dbReference type="ARBA" id="ARBA00022801"/>
    </source>
</evidence>
<evidence type="ECO:0000256" key="7">
    <source>
        <dbReference type="ARBA" id="ARBA00023326"/>
    </source>
</evidence>
<evidence type="ECO:0000313" key="13">
    <source>
        <dbReference type="Proteomes" id="UP000320338"/>
    </source>
</evidence>
<feature type="signal peptide" evidence="11">
    <location>
        <begin position="1"/>
        <end position="23"/>
    </location>
</feature>
<evidence type="ECO:0000256" key="10">
    <source>
        <dbReference type="PROSITE-ProRule" id="PRU10056"/>
    </source>
</evidence>
<accession>A0A4Y3WYD8</accession>
<feature type="active site" evidence="10">
    <location>
        <position position="114"/>
    </location>
</feature>
<dbReference type="InterPro" id="IPR016288">
    <property type="entry name" value="Beta_cellobiohydrolase"/>
</dbReference>
<reference evidence="12 13" key="1">
    <citation type="submission" date="2019-06" db="EMBL/GenBank/DDBJ databases">
        <title>Whole genome shotgun sequence of Pseudonocardia hydrocarbonoxydans NBRC 14498.</title>
        <authorList>
            <person name="Hosoyama A."/>
            <person name="Uohara A."/>
            <person name="Ohji S."/>
            <person name="Ichikawa N."/>
        </authorList>
    </citation>
    <scope>NUCLEOTIDE SEQUENCE [LARGE SCALE GENOMIC DNA]</scope>
    <source>
        <strain evidence="12 13">NBRC 14498</strain>
    </source>
</reference>
<dbReference type="EMBL" id="BJNG01000045">
    <property type="protein sequence ID" value="GEC22466.1"/>
    <property type="molecule type" value="Genomic_DNA"/>
</dbReference>
<dbReference type="EC" id="3.2.1.-" evidence="11"/>
<evidence type="ECO:0000256" key="4">
    <source>
        <dbReference type="ARBA" id="ARBA00023157"/>
    </source>
</evidence>
<comment type="similarity">
    <text evidence="11">Belongs to the glycosyl hydrolase family 6.</text>
</comment>
<gene>
    <name evidence="12" type="ORF">PHY01_47490</name>
</gene>
<dbReference type="RefSeq" id="WP_141281984.1">
    <property type="nucleotide sequence ID" value="NZ_BAAARZ010000029.1"/>
</dbReference>
<dbReference type="PIRSF" id="PIRSF001100">
    <property type="entry name" value="Beta_cellobiohydrolase"/>
    <property type="match status" value="1"/>
</dbReference>
<protein>
    <recommendedName>
        <fullName evidence="11">Glucanase</fullName>
        <ecNumber evidence="11">3.2.1.-</ecNumber>
    </recommendedName>
</protein>
<evidence type="ECO:0000256" key="3">
    <source>
        <dbReference type="ARBA" id="ARBA00023001"/>
    </source>
</evidence>
<dbReference type="GO" id="GO:0030245">
    <property type="term" value="P:cellulose catabolic process"/>
    <property type="evidence" value="ECO:0007669"/>
    <property type="project" value="UniProtKB-KW"/>
</dbReference>
<dbReference type="PROSITE" id="PS00655">
    <property type="entry name" value="GLYCOSYL_HYDROL_F6_1"/>
    <property type="match status" value="1"/>
</dbReference>
<evidence type="ECO:0000256" key="1">
    <source>
        <dbReference type="ARBA" id="ARBA00022729"/>
    </source>
</evidence>
<dbReference type="Pfam" id="PF01341">
    <property type="entry name" value="Glyco_hydro_6"/>
    <property type="match status" value="1"/>
</dbReference>
<dbReference type="Proteomes" id="UP000320338">
    <property type="component" value="Unassembled WGS sequence"/>
</dbReference>
<keyword evidence="6 11" id="KW-0326">Glycosidase</keyword>
<dbReference type="PRINTS" id="PR00733">
    <property type="entry name" value="GLHYDRLASE6"/>
</dbReference>
<feature type="active site" description="Proton acceptor" evidence="8">
    <location>
        <position position="305"/>
    </location>
</feature>
<dbReference type="InterPro" id="IPR036434">
    <property type="entry name" value="Beta_cellobiohydrolase_sf"/>
</dbReference>
<evidence type="ECO:0000256" key="6">
    <source>
        <dbReference type="ARBA" id="ARBA00023295"/>
    </source>
</evidence>
<dbReference type="PANTHER" id="PTHR34876">
    <property type="match status" value="1"/>
</dbReference>
<organism evidence="12 13">
    <name type="scientific">Pseudonocardia hydrocarbonoxydans</name>
    <dbReference type="NCBI Taxonomy" id="76726"/>
    <lineage>
        <taxon>Bacteria</taxon>
        <taxon>Bacillati</taxon>
        <taxon>Actinomycetota</taxon>
        <taxon>Actinomycetes</taxon>
        <taxon>Pseudonocardiales</taxon>
        <taxon>Pseudonocardiaceae</taxon>
        <taxon>Pseudonocardia</taxon>
    </lineage>
</organism>
<feature type="binding site" evidence="9">
    <location>
        <position position="299"/>
    </location>
    <ligand>
        <name>substrate</name>
    </ligand>
</feature>
<feature type="chain" id="PRO_5039753193" description="Glucanase" evidence="11">
    <location>
        <begin position="24"/>
        <end position="331"/>
    </location>
</feature>
<feature type="active site" description="Proton donor" evidence="8">
    <location>
        <position position="152"/>
    </location>
</feature>
<dbReference type="AlphaFoldDB" id="A0A4Y3WYD8"/>
<evidence type="ECO:0000313" key="12">
    <source>
        <dbReference type="EMBL" id="GEC22466.1"/>
    </source>
</evidence>
<keyword evidence="13" id="KW-1185">Reference proteome</keyword>
<keyword evidence="4" id="KW-1015">Disulfide bond</keyword>
<feature type="binding site" evidence="9">
    <location>
        <position position="77"/>
    </location>
    <ligand>
        <name>substrate</name>
    </ligand>
</feature>
<keyword evidence="1 11" id="KW-0732">Signal</keyword>
<dbReference type="PROSITE" id="PS51257">
    <property type="entry name" value="PROKAR_LIPOPROTEIN"/>
    <property type="match status" value="1"/>
</dbReference>
<proteinExistence type="inferred from homology"/>
<comment type="caution">
    <text evidence="12">The sequence shown here is derived from an EMBL/GenBank/DDBJ whole genome shotgun (WGS) entry which is preliminary data.</text>
</comment>
<keyword evidence="7 11" id="KW-0624">Polysaccharide degradation</keyword>
<evidence type="ECO:0000256" key="5">
    <source>
        <dbReference type="ARBA" id="ARBA00023277"/>
    </source>
</evidence>
<evidence type="ECO:0000256" key="8">
    <source>
        <dbReference type="PIRSR" id="PIRSR001100-1"/>
    </source>
</evidence>
<evidence type="ECO:0000256" key="11">
    <source>
        <dbReference type="RuleBase" id="RU361186"/>
    </source>
</evidence>
<feature type="binding site" evidence="9">
    <location>
        <position position="303"/>
    </location>
    <ligand>
        <name>substrate</name>
    </ligand>
</feature>
<name>A0A4Y3WYD8_9PSEU</name>
<dbReference type="OrthoDB" id="309899at2"/>
<feature type="binding site" evidence="9">
    <location>
        <position position="225"/>
    </location>
    <ligand>
        <name>substrate</name>
    </ligand>
</feature>